<keyword evidence="3" id="KW-1185">Reference proteome</keyword>
<evidence type="ECO:0000313" key="2">
    <source>
        <dbReference type="EMBL" id="TGZ53692.1"/>
    </source>
</evidence>
<reference evidence="2 3" key="1">
    <citation type="journal article" date="2019" name="Philos. Trans. R. Soc. Lond., B, Biol. Sci.">
        <title>Ant behaviour and brain gene expression of defending hosts depend on the ecological success of the intruding social parasite.</title>
        <authorList>
            <person name="Kaur R."/>
            <person name="Stoldt M."/>
            <person name="Jongepier E."/>
            <person name="Feldmeyer B."/>
            <person name="Menzel F."/>
            <person name="Bornberg-Bauer E."/>
            <person name="Foitzik S."/>
        </authorList>
    </citation>
    <scope>NUCLEOTIDE SEQUENCE [LARGE SCALE GENOMIC DNA]</scope>
    <source>
        <tissue evidence="2">Whole body</tissue>
    </source>
</reference>
<proteinExistence type="predicted"/>
<dbReference type="AlphaFoldDB" id="A0A4S2KUF3"/>
<protein>
    <submittedName>
        <fullName evidence="2">Uncharacterized protein</fullName>
    </submittedName>
</protein>
<evidence type="ECO:0000256" key="1">
    <source>
        <dbReference type="SAM" id="MobiDB-lite"/>
    </source>
</evidence>
<comment type="caution">
    <text evidence="2">The sequence shown here is derived from an EMBL/GenBank/DDBJ whole genome shotgun (WGS) entry which is preliminary data.</text>
</comment>
<evidence type="ECO:0000313" key="3">
    <source>
        <dbReference type="Proteomes" id="UP000310200"/>
    </source>
</evidence>
<gene>
    <name evidence="2" type="ORF">DBV15_04924</name>
</gene>
<dbReference type="Proteomes" id="UP000310200">
    <property type="component" value="Unassembled WGS sequence"/>
</dbReference>
<sequence>MNERMAHFLTAPYMSIYYNADSAEILPRTEGETAALSLGVHRYRRNKSRTVSIHRTDLFSTTRQGPRARGEKGGRPPSTAQTTKHRFHRRESDNTGGNRRFRLLPIASRDSLSCFSFLSIPPLPLSPPSSLFPTRPSISKPAPLLSLPVESQPPESRSAGGHCRTLHGRLES</sequence>
<feature type="region of interest" description="Disordered" evidence="1">
    <location>
        <begin position="61"/>
        <end position="99"/>
    </location>
</feature>
<organism evidence="2 3">
    <name type="scientific">Temnothorax longispinosus</name>
    <dbReference type="NCBI Taxonomy" id="300112"/>
    <lineage>
        <taxon>Eukaryota</taxon>
        <taxon>Metazoa</taxon>
        <taxon>Ecdysozoa</taxon>
        <taxon>Arthropoda</taxon>
        <taxon>Hexapoda</taxon>
        <taxon>Insecta</taxon>
        <taxon>Pterygota</taxon>
        <taxon>Neoptera</taxon>
        <taxon>Endopterygota</taxon>
        <taxon>Hymenoptera</taxon>
        <taxon>Apocrita</taxon>
        <taxon>Aculeata</taxon>
        <taxon>Formicoidea</taxon>
        <taxon>Formicidae</taxon>
        <taxon>Myrmicinae</taxon>
        <taxon>Temnothorax</taxon>
    </lineage>
</organism>
<dbReference type="EMBL" id="QBLH01000968">
    <property type="protein sequence ID" value="TGZ53692.1"/>
    <property type="molecule type" value="Genomic_DNA"/>
</dbReference>
<feature type="region of interest" description="Disordered" evidence="1">
    <location>
        <begin position="130"/>
        <end position="172"/>
    </location>
</feature>
<name>A0A4S2KUF3_9HYME</name>
<accession>A0A4S2KUF3</accession>